<sequence>MKLNKCLSLFVEPQLTKIGSSSRSRSSSPDRS</sequence>
<dbReference type="Proteomes" id="UP000663823">
    <property type="component" value="Unassembled WGS sequence"/>
</dbReference>
<evidence type="ECO:0000313" key="2">
    <source>
        <dbReference type="Proteomes" id="UP000663823"/>
    </source>
</evidence>
<comment type="caution">
    <text evidence="1">The sequence shown here is derived from an EMBL/GenBank/DDBJ whole genome shotgun (WGS) entry which is preliminary data.</text>
</comment>
<protein>
    <submittedName>
        <fullName evidence="1">Uncharacterized protein</fullName>
    </submittedName>
</protein>
<proteinExistence type="predicted"/>
<organism evidence="1 2">
    <name type="scientific">Rotaria sordida</name>
    <dbReference type="NCBI Taxonomy" id="392033"/>
    <lineage>
        <taxon>Eukaryota</taxon>
        <taxon>Metazoa</taxon>
        <taxon>Spiralia</taxon>
        <taxon>Gnathifera</taxon>
        <taxon>Rotifera</taxon>
        <taxon>Eurotatoria</taxon>
        <taxon>Bdelloidea</taxon>
        <taxon>Philodinida</taxon>
        <taxon>Philodinidae</taxon>
        <taxon>Rotaria</taxon>
    </lineage>
</organism>
<name>A0A820JJ85_9BILA</name>
<gene>
    <name evidence="1" type="ORF">OTI717_LOCUS42830</name>
</gene>
<dbReference type="AlphaFoldDB" id="A0A820JJ85"/>
<accession>A0A820JJ85</accession>
<evidence type="ECO:0000313" key="1">
    <source>
        <dbReference type="EMBL" id="CAF4326573.1"/>
    </source>
</evidence>
<feature type="non-terminal residue" evidence="1">
    <location>
        <position position="32"/>
    </location>
</feature>
<reference evidence="1" key="1">
    <citation type="submission" date="2021-02" db="EMBL/GenBank/DDBJ databases">
        <authorList>
            <person name="Nowell W R."/>
        </authorList>
    </citation>
    <scope>NUCLEOTIDE SEQUENCE</scope>
</reference>
<dbReference type="EMBL" id="CAJOAX010055291">
    <property type="protein sequence ID" value="CAF4326573.1"/>
    <property type="molecule type" value="Genomic_DNA"/>
</dbReference>